<name>A0A1G6X9Z9_PEPNI</name>
<sequence>MLENLISLIFTVMASVVSRYICKWLDSEENK</sequence>
<dbReference type="EMBL" id="FNAF01000006">
    <property type="protein sequence ID" value="SDD74862.1"/>
    <property type="molecule type" value="Genomic_DNA"/>
</dbReference>
<proteinExistence type="predicted"/>
<evidence type="ECO:0000313" key="1">
    <source>
        <dbReference type="EMBL" id="SDD74862.1"/>
    </source>
</evidence>
<reference evidence="1 2" key="1">
    <citation type="submission" date="2016-10" db="EMBL/GenBank/DDBJ databases">
        <authorList>
            <person name="de Groot N.N."/>
        </authorList>
    </citation>
    <scope>NUCLEOTIDE SEQUENCE [LARGE SCALE GENOMIC DNA]</scope>
    <source>
        <strain evidence="1 2">DSM 20475</strain>
    </source>
</reference>
<dbReference type="AlphaFoldDB" id="A0A1G6X9Z9"/>
<protein>
    <submittedName>
        <fullName evidence="1">Uncharacterized protein</fullName>
    </submittedName>
</protein>
<accession>A0A1G6X9Z9</accession>
<organism evidence="1 2">
    <name type="scientific">Peptococcus niger</name>
    <dbReference type="NCBI Taxonomy" id="2741"/>
    <lineage>
        <taxon>Bacteria</taxon>
        <taxon>Bacillati</taxon>
        <taxon>Bacillota</taxon>
        <taxon>Clostridia</taxon>
        <taxon>Eubacteriales</taxon>
        <taxon>Peptococcaceae</taxon>
        <taxon>Peptococcus</taxon>
    </lineage>
</organism>
<gene>
    <name evidence="1" type="ORF">SAMN04489866_10691</name>
</gene>
<keyword evidence="2" id="KW-1185">Reference proteome</keyword>
<evidence type="ECO:0000313" key="2">
    <source>
        <dbReference type="Proteomes" id="UP000198995"/>
    </source>
</evidence>
<dbReference type="Proteomes" id="UP000198995">
    <property type="component" value="Unassembled WGS sequence"/>
</dbReference>